<keyword evidence="3" id="KW-1185">Reference proteome</keyword>
<dbReference type="PANTHER" id="PTHR22744:SF14">
    <property type="entry name" value="BTB DOMAIN-CONTAINING PROTEIN-RELATED"/>
    <property type="match status" value="1"/>
</dbReference>
<dbReference type="Proteomes" id="UP000095282">
    <property type="component" value="Unplaced"/>
</dbReference>
<dbReference type="SUPFAM" id="SSF54695">
    <property type="entry name" value="POZ domain"/>
    <property type="match status" value="1"/>
</dbReference>
<feature type="domain" description="BTB" evidence="2">
    <location>
        <begin position="129"/>
        <end position="212"/>
    </location>
</feature>
<accession>A0A1I7UI52</accession>
<proteinExistence type="predicted"/>
<dbReference type="PROSITE" id="PS50097">
    <property type="entry name" value="BTB"/>
    <property type="match status" value="1"/>
</dbReference>
<dbReference type="Gene3D" id="3.30.710.10">
    <property type="entry name" value="Potassium Channel Kv1.1, Chain A"/>
    <property type="match status" value="1"/>
</dbReference>
<feature type="region of interest" description="Disordered" evidence="1">
    <location>
        <begin position="1"/>
        <end position="30"/>
    </location>
</feature>
<dbReference type="InterPro" id="IPR000210">
    <property type="entry name" value="BTB/POZ_dom"/>
</dbReference>
<dbReference type="CDD" id="cd18186">
    <property type="entry name" value="BTB_POZ_ZBTB_KLHL-like"/>
    <property type="match status" value="1"/>
</dbReference>
<evidence type="ECO:0000313" key="3">
    <source>
        <dbReference type="Proteomes" id="UP000095282"/>
    </source>
</evidence>
<reference evidence="4" key="1">
    <citation type="submission" date="2016-11" db="UniProtKB">
        <authorList>
            <consortium name="WormBaseParasite"/>
        </authorList>
    </citation>
    <scope>IDENTIFICATION</scope>
</reference>
<organism evidence="3 4">
    <name type="scientific">Caenorhabditis tropicalis</name>
    <dbReference type="NCBI Taxonomy" id="1561998"/>
    <lineage>
        <taxon>Eukaryota</taxon>
        <taxon>Metazoa</taxon>
        <taxon>Ecdysozoa</taxon>
        <taxon>Nematoda</taxon>
        <taxon>Chromadorea</taxon>
        <taxon>Rhabditida</taxon>
        <taxon>Rhabditina</taxon>
        <taxon>Rhabditomorpha</taxon>
        <taxon>Rhabditoidea</taxon>
        <taxon>Rhabditidae</taxon>
        <taxon>Peloderinae</taxon>
        <taxon>Caenorhabditis</taxon>
    </lineage>
</organism>
<sequence>MGSEASCPEPSQGQWQMVSRPEEPKFQQQQHVEMCYEPPAVQKKKEVRMTEVPPEQQQHVDHDEKSQTVEIKEMNAEESVDNEKEEIQKVEEPEFNLEQQQHVEELQTEQKMSTDQEFYEQIFAKSDKTDAILVVDGAKLYVNKMFLSCQSDYFDRSFNLKFSTYYTDYIKSVFDPDFKRELTEELKIENVDLKDFATVLSLVHKNSISPTKENVEKLLELADRFDLPAATRYLGLFLQSTDIPKATKIRLADKYEMEELIDHTLGLFQDKEELLGEKELVNNCSEATKAKVLDRIYSLC</sequence>
<dbReference type="AlphaFoldDB" id="A0A1I7UI52"/>
<dbReference type="STRING" id="1561998.A0A1I7UI52"/>
<evidence type="ECO:0000259" key="2">
    <source>
        <dbReference type="PROSITE" id="PS50097"/>
    </source>
</evidence>
<protein>
    <submittedName>
        <fullName evidence="4">BTB domain-containing protein</fullName>
    </submittedName>
</protein>
<dbReference type="InterPro" id="IPR011333">
    <property type="entry name" value="SKP1/BTB/POZ_sf"/>
</dbReference>
<feature type="compositionally biased region" description="Basic and acidic residues" evidence="1">
    <location>
        <begin position="58"/>
        <end position="67"/>
    </location>
</feature>
<dbReference type="SMART" id="SM00225">
    <property type="entry name" value="BTB"/>
    <property type="match status" value="1"/>
</dbReference>
<dbReference type="Pfam" id="PF00651">
    <property type="entry name" value="BTB"/>
    <property type="match status" value="1"/>
</dbReference>
<evidence type="ECO:0000313" key="4">
    <source>
        <dbReference type="WBParaSite" id="Csp11.Scaffold629.g9567.t1"/>
    </source>
</evidence>
<name>A0A1I7UI52_9PELO</name>
<dbReference type="PANTHER" id="PTHR22744">
    <property type="entry name" value="HELIX LOOP HELIX PROTEIN 21-RELATED"/>
    <property type="match status" value="1"/>
</dbReference>
<feature type="region of interest" description="Disordered" evidence="1">
    <location>
        <begin position="45"/>
        <end position="67"/>
    </location>
</feature>
<evidence type="ECO:0000256" key="1">
    <source>
        <dbReference type="SAM" id="MobiDB-lite"/>
    </source>
</evidence>
<dbReference type="WBParaSite" id="Csp11.Scaffold629.g9567.t1">
    <property type="protein sequence ID" value="Csp11.Scaffold629.g9567.t1"/>
    <property type="gene ID" value="Csp11.Scaffold629.g9567"/>
</dbReference>